<proteinExistence type="predicted"/>
<gene>
    <name evidence="2" type="ORF">FVE85_9494</name>
</gene>
<organism evidence="2 3">
    <name type="scientific">Porphyridium purpureum</name>
    <name type="common">Red alga</name>
    <name type="synonym">Porphyridium cruentum</name>
    <dbReference type="NCBI Taxonomy" id="35688"/>
    <lineage>
        <taxon>Eukaryota</taxon>
        <taxon>Rhodophyta</taxon>
        <taxon>Bangiophyceae</taxon>
        <taxon>Porphyridiales</taxon>
        <taxon>Porphyridiaceae</taxon>
        <taxon>Porphyridium</taxon>
    </lineage>
</organism>
<feature type="compositionally biased region" description="Polar residues" evidence="1">
    <location>
        <begin position="253"/>
        <end position="279"/>
    </location>
</feature>
<evidence type="ECO:0000313" key="2">
    <source>
        <dbReference type="EMBL" id="KAA8491199.1"/>
    </source>
</evidence>
<evidence type="ECO:0000313" key="3">
    <source>
        <dbReference type="Proteomes" id="UP000324585"/>
    </source>
</evidence>
<feature type="region of interest" description="Disordered" evidence="1">
    <location>
        <begin position="122"/>
        <end position="155"/>
    </location>
</feature>
<comment type="caution">
    <text evidence="2">The sequence shown here is derived from an EMBL/GenBank/DDBJ whole genome shotgun (WGS) entry which is preliminary data.</text>
</comment>
<sequence>MNRRRTRHKSVCACTRVARAWKRRQRQNSNHLEPVQGKNRSSVWVRKKHRTRAMKEPFADADDLTLETEWGDLEFDTDNGPQSVLFTRGGRSKLRENRAFSNETGRPSPYDFRARANMSDLTSPVPGNIAQRSMSNVDSVRANSKKKSTGGVSILGLRGKSSLSHVFQVETIESPRGASGDHKSPRNPLFVRSRTSGSKPALMNKLPVSSTPSSARTSKNPTQDYFISPVSSAGPPSSEKYGDLSDSFPDSGFTRSGSNNSASTPSPKTPNGLSRGNSKFCSSVQLTRTGGTKWYRDVVAVHTNAMRMEMADLESIIGHMIISPSLLSDRDVKLLYQWLKITRALTEQALCILISAIAKEWLGGSAIELAASLEEVRAEVMSAFDEVEAFKAAFLDPNRDNVLDELQVPIGELIMCMRSLIRVAETEVADAIRFHMSAEDIEEGDEIVRSCIARGDNVKSGMYISFLLRWMRSGEDAVWFERIAGRGRMEKAKLAIAKSNFEKYHTFIPGRFSNKYGGGAL</sequence>
<accession>A0A5J4YIJ1</accession>
<feature type="compositionally biased region" description="Polar residues" evidence="1">
    <location>
        <begin position="207"/>
        <end position="235"/>
    </location>
</feature>
<protein>
    <submittedName>
        <fullName evidence="2">Uncharacterized protein</fullName>
    </submittedName>
</protein>
<keyword evidence="3" id="KW-1185">Reference proteome</keyword>
<name>A0A5J4YIJ1_PORPP</name>
<reference evidence="3" key="1">
    <citation type="journal article" date="2019" name="Nat. Commun.">
        <title>Expansion of phycobilisome linker gene families in mesophilic red algae.</title>
        <authorList>
            <person name="Lee J."/>
            <person name="Kim D."/>
            <person name="Bhattacharya D."/>
            <person name="Yoon H.S."/>
        </authorList>
    </citation>
    <scope>NUCLEOTIDE SEQUENCE [LARGE SCALE GENOMIC DNA]</scope>
    <source>
        <strain evidence="3">CCMP 1328</strain>
    </source>
</reference>
<dbReference type="EMBL" id="VRMN01000015">
    <property type="protein sequence ID" value="KAA8491199.1"/>
    <property type="molecule type" value="Genomic_DNA"/>
</dbReference>
<dbReference type="AlphaFoldDB" id="A0A5J4YIJ1"/>
<feature type="region of interest" description="Disordered" evidence="1">
    <location>
        <begin position="173"/>
        <end position="279"/>
    </location>
</feature>
<dbReference type="Proteomes" id="UP000324585">
    <property type="component" value="Unassembled WGS sequence"/>
</dbReference>
<evidence type="ECO:0000256" key="1">
    <source>
        <dbReference type="SAM" id="MobiDB-lite"/>
    </source>
</evidence>
<feature type="compositionally biased region" description="Polar residues" evidence="1">
    <location>
        <begin position="130"/>
        <end position="142"/>
    </location>
</feature>